<name>A0A1H8U0B8_9GAMM</name>
<keyword evidence="4" id="KW-1185">Reference proteome</keyword>
<dbReference type="PROSITE" id="PS51352">
    <property type="entry name" value="THIOREDOXIN_2"/>
    <property type="match status" value="1"/>
</dbReference>
<evidence type="ECO:0000259" key="2">
    <source>
        <dbReference type="PROSITE" id="PS51352"/>
    </source>
</evidence>
<evidence type="ECO:0000313" key="3">
    <source>
        <dbReference type="EMBL" id="SEO96098.1"/>
    </source>
</evidence>
<dbReference type="InterPro" id="IPR013766">
    <property type="entry name" value="Thioredoxin_domain"/>
</dbReference>
<keyword evidence="1" id="KW-0472">Membrane</keyword>
<protein>
    <submittedName>
        <fullName evidence="3">Peroxiredoxin</fullName>
    </submittedName>
</protein>
<feature type="transmembrane region" description="Helical" evidence="1">
    <location>
        <begin position="7"/>
        <end position="28"/>
    </location>
</feature>
<sequence length="179" mass="20122">MTKRKDVWFILLFAVVVVTAALVWLAPWQGERAPDVRVETLDGERFTLEELRGKPVIVAFWATTCSECVSEIPHFKALYEEYSDQGLELIAVAMEYDPESQVRAMVEDRDIPYTVALDRDGSIARAFGDVRLTPTTFLVSPDGKILSQRLGMVDMDRMRERITGLLPADQVASLDTPDA</sequence>
<dbReference type="InterPro" id="IPR036249">
    <property type="entry name" value="Thioredoxin-like_sf"/>
</dbReference>
<dbReference type="InterPro" id="IPR000866">
    <property type="entry name" value="AhpC/TSA"/>
</dbReference>
<proteinExistence type="predicted"/>
<dbReference type="Pfam" id="PF00578">
    <property type="entry name" value="AhpC-TSA"/>
    <property type="match status" value="1"/>
</dbReference>
<accession>A0A1H8U0B8</accession>
<dbReference type="GO" id="GO:0016209">
    <property type="term" value="F:antioxidant activity"/>
    <property type="evidence" value="ECO:0007669"/>
    <property type="project" value="InterPro"/>
</dbReference>
<dbReference type="Gene3D" id="3.40.30.10">
    <property type="entry name" value="Glutaredoxin"/>
    <property type="match status" value="1"/>
</dbReference>
<dbReference type="PANTHER" id="PTHR42852">
    <property type="entry name" value="THIOL:DISULFIDE INTERCHANGE PROTEIN DSBE"/>
    <property type="match status" value="1"/>
</dbReference>
<dbReference type="SUPFAM" id="SSF52833">
    <property type="entry name" value="Thioredoxin-like"/>
    <property type="match status" value="1"/>
</dbReference>
<dbReference type="STRING" id="406100.SAMN04488052_10537"/>
<dbReference type="AlphaFoldDB" id="A0A1H8U0B8"/>
<evidence type="ECO:0000313" key="4">
    <source>
        <dbReference type="Proteomes" id="UP000199657"/>
    </source>
</evidence>
<dbReference type="InterPro" id="IPR050553">
    <property type="entry name" value="Thioredoxin_ResA/DsbE_sf"/>
</dbReference>
<gene>
    <name evidence="3" type="ORF">SAMN04488052_10537</name>
</gene>
<dbReference type="EMBL" id="FOEG01000005">
    <property type="protein sequence ID" value="SEO96098.1"/>
    <property type="molecule type" value="Genomic_DNA"/>
</dbReference>
<dbReference type="PANTHER" id="PTHR42852:SF17">
    <property type="entry name" value="THIOREDOXIN-LIKE PROTEIN HI_1115"/>
    <property type="match status" value="1"/>
</dbReference>
<feature type="domain" description="Thioredoxin" evidence="2">
    <location>
        <begin position="27"/>
        <end position="167"/>
    </location>
</feature>
<dbReference type="OrthoDB" id="9788279at2"/>
<dbReference type="CDD" id="cd02966">
    <property type="entry name" value="TlpA_like_family"/>
    <property type="match status" value="1"/>
</dbReference>
<organism evidence="3 4">
    <name type="scientific">Aquisalimonas asiatica</name>
    <dbReference type="NCBI Taxonomy" id="406100"/>
    <lineage>
        <taxon>Bacteria</taxon>
        <taxon>Pseudomonadati</taxon>
        <taxon>Pseudomonadota</taxon>
        <taxon>Gammaproteobacteria</taxon>
        <taxon>Chromatiales</taxon>
        <taxon>Ectothiorhodospiraceae</taxon>
        <taxon>Aquisalimonas</taxon>
    </lineage>
</organism>
<keyword evidence="1" id="KW-0812">Transmembrane</keyword>
<dbReference type="GO" id="GO:0016491">
    <property type="term" value="F:oxidoreductase activity"/>
    <property type="evidence" value="ECO:0007669"/>
    <property type="project" value="InterPro"/>
</dbReference>
<keyword evidence="1" id="KW-1133">Transmembrane helix</keyword>
<evidence type="ECO:0000256" key="1">
    <source>
        <dbReference type="SAM" id="Phobius"/>
    </source>
</evidence>
<reference evidence="3 4" key="1">
    <citation type="submission" date="2016-10" db="EMBL/GenBank/DDBJ databases">
        <authorList>
            <person name="de Groot N.N."/>
        </authorList>
    </citation>
    <scope>NUCLEOTIDE SEQUENCE [LARGE SCALE GENOMIC DNA]</scope>
    <source>
        <strain evidence="3 4">CGMCC 1.6291</strain>
    </source>
</reference>
<dbReference type="Proteomes" id="UP000199657">
    <property type="component" value="Unassembled WGS sequence"/>
</dbReference>
<dbReference type="RefSeq" id="WP_091644207.1">
    <property type="nucleotide sequence ID" value="NZ_FOEG01000005.1"/>
</dbReference>